<organism evidence="1 2">
    <name type="scientific">Nibea albiflora</name>
    <name type="common">Yellow drum</name>
    <name type="synonym">Corvina albiflora</name>
    <dbReference type="NCBI Taxonomy" id="240163"/>
    <lineage>
        <taxon>Eukaryota</taxon>
        <taxon>Metazoa</taxon>
        <taxon>Chordata</taxon>
        <taxon>Craniata</taxon>
        <taxon>Vertebrata</taxon>
        <taxon>Euteleostomi</taxon>
        <taxon>Actinopterygii</taxon>
        <taxon>Neopterygii</taxon>
        <taxon>Teleostei</taxon>
        <taxon>Neoteleostei</taxon>
        <taxon>Acanthomorphata</taxon>
        <taxon>Eupercaria</taxon>
        <taxon>Sciaenidae</taxon>
        <taxon>Nibea</taxon>
    </lineage>
</organism>
<keyword evidence="2" id="KW-1185">Reference proteome</keyword>
<evidence type="ECO:0000313" key="2">
    <source>
        <dbReference type="Proteomes" id="UP000805704"/>
    </source>
</evidence>
<proteinExistence type="predicted"/>
<name>A0ACB7ERY8_NIBAL</name>
<gene>
    <name evidence="1" type="ORF">GBF38_010630</name>
</gene>
<accession>A0ACB7ERY8</accession>
<evidence type="ECO:0000313" key="1">
    <source>
        <dbReference type="EMBL" id="KAG8004824.1"/>
    </source>
</evidence>
<reference evidence="1" key="1">
    <citation type="submission" date="2020-04" db="EMBL/GenBank/DDBJ databases">
        <title>A chromosome-scale assembly and high-density genetic map of the yellow drum (Nibea albiflora) genome.</title>
        <authorList>
            <person name="Xu D."/>
            <person name="Zhang W."/>
            <person name="Chen R."/>
            <person name="Tan P."/>
            <person name="Wang L."/>
            <person name="Song H."/>
            <person name="Tian L."/>
            <person name="Zhu Q."/>
            <person name="Wang B."/>
        </authorList>
    </citation>
    <scope>NUCLEOTIDE SEQUENCE</scope>
    <source>
        <strain evidence="1">ZJHYS-2018</strain>
    </source>
</reference>
<dbReference type="EMBL" id="CM024811">
    <property type="protein sequence ID" value="KAG8004824.1"/>
    <property type="molecule type" value="Genomic_DNA"/>
</dbReference>
<sequence>MRVNIFSCLFVFVLGCNVTAEISHLRVLEEKNPFTVSCPLSVQGDVTWSRERNRHKVDLLTIHGDRDIRYNDPDRRFSSLADKSLHIRSVTDSDTGRYFCNDEAAVDLTVIPSGTDSFNVPERVTVELTCPHRVGGSGPSWSRDFGEIDERRVSRVNEMLTIRDVRPADAGLYYCDGRAAAYLTVSKEEASEPAVSYLWQTVRTVIGVLYLIIMTSITVTVTVWTKEITHLRVLEKNSVTVSCPLSVEGDVTWSRERNRHKVDLFTTDGDKDVRYNDPGKRFSSLGDKSLYIQRVINSDTGRYFCNDEAAVDLTVIPSGTDSFNVPERVTVELTCPHHVGGSGPSWSRDFGEIDERRVSRVNEMLTIRDVRPADAGLYYCDGRAAAYLTVSKEEASEPGTEEQCNVYDEIQDGLVIQPPNARPNLEDNTYSTICDIPLAEKRSGTHRPNESPYSVIDDAFIGGKHEASPVLRSALVVQAGQKASLACNLTSSQEITWYLLRSDQLLPLLTVQSSRVGEDTVNVHTTDSRISNVGALNSGLVGLEIEEVQEEDAGLYFCTGRCAGAVCVNRGIHLVIDGGDEKSARQPCWSTGICVLPAVFVLCVVTVIVFCLCSVIRFSVPEDHHVCLPCGGAHTSDVVWTHRDRRVPVTRNGDYETNDDPQHYSLLSDGSLRLLKLDDSDSGEYQCNQQLVAELQVLTGKDFTVSAGRTLLLPCSSSSKPRLRWFYRRDGGKRELIFTLFRNGTMKPEREGGGRLSYGNEALQIEDLQLEDAGQYQCSGQPWTRVIVTAALLMAAVVGLGLMIVLMVAVCILLTSVKCRRKKMKNIYESVAPQRPEDTELQPWKTCSGQTEREVYESPSVPEETLHYASLGRQNWRERPTRTPPDQNHHNVIYSSVITRAAAR</sequence>
<comment type="caution">
    <text evidence="1">The sequence shown here is derived from an EMBL/GenBank/DDBJ whole genome shotgun (WGS) entry which is preliminary data.</text>
</comment>
<dbReference type="Proteomes" id="UP000805704">
    <property type="component" value="Chromosome 23"/>
</dbReference>
<protein>
    <submittedName>
        <fullName evidence="1">Uncharacterized protein</fullName>
    </submittedName>
</protein>